<dbReference type="CDD" id="cd14014">
    <property type="entry name" value="STKc_PknB_like"/>
    <property type="match status" value="1"/>
</dbReference>
<keyword evidence="2" id="KW-0418">Kinase</keyword>
<comment type="caution">
    <text evidence="2">The sequence shown here is derived from an EMBL/GenBank/DDBJ whole genome shotgun (WGS) entry which is preliminary data.</text>
</comment>
<reference evidence="2 3" key="1">
    <citation type="submission" date="2023-11" db="EMBL/GenBank/DDBJ databases">
        <title>Actinomadura monticuli sp. nov., isolated from volcanic ash.</title>
        <authorList>
            <person name="Lee S.D."/>
            <person name="Yang H."/>
            <person name="Kim I.S."/>
        </authorList>
    </citation>
    <scope>NUCLEOTIDE SEQUENCE [LARGE SCALE GENOMIC DNA]</scope>
    <source>
        <strain evidence="2 3">DSM 45346</strain>
    </source>
</reference>
<gene>
    <name evidence="2" type="ORF">SM436_36730</name>
</gene>
<dbReference type="PROSITE" id="PS50011">
    <property type="entry name" value="PROTEIN_KINASE_DOM"/>
    <property type="match status" value="1"/>
</dbReference>
<proteinExistence type="predicted"/>
<dbReference type="PANTHER" id="PTHR44329">
    <property type="entry name" value="SERINE/THREONINE-PROTEIN KINASE TNNI3K-RELATED"/>
    <property type="match status" value="1"/>
</dbReference>
<dbReference type="InterPro" id="IPR051681">
    <property type="entry name" value="Ser/Thr_Kinases-Pseudokinases"/>
</dbReference>
<feature type="domain" description="Protein kinase" evidence="1">
    <location>
        <begin position="31"/>
        <end position="313"/>
    </location>
</feature>
<name>A0ABV4R8M5_9ACTN</name>
<dbReference type="Pfam" id="PF00069">
    <property type="entry name" value="Pkinase"/>
    <property type="match status" value="1"/>
</dbReference>
<evidence type="ECO:0000259" key="1">
    <source>
        <dbReference type="PROSITE" id="PS50011"/>
    </source>
</evidence>
<dbReference type="Proteomes" id="UP001569904">
    <property type="component" value="Unassembled WGS sequence"/>
</dbReference>
<accession>A0ABV4R8M5</accession>
<dbReference type="EC" id="2.7.11.1" evidence="2"/>
<dbReference type="Gene3D" id="1.10.510.10">
    <property type="entry name" value="Transferase(Phosphotransferase) domain 1"/>
    <property type="match status" value="1"/>
</dbReference>
<dbReference type="InterPro" id="IPR000719">
    <property type="entry name" value="Prot_kinase_dom"/>
</dbReference>
<protein>
    <submittedName>
        <fullName evidence="2">Serine/threonine-protein kinase</fullName>
        <ecNumber evidence="2">2.7.11.1</ecNumber>
    </submittedName>
</protein>
<dbReference type="InterPro" id="IPR011009">
    <property type="entry name" value="Kinase-like_dom_sf"/>
</dbReference>
<evidence type="ECO:0000313" key="3">
    <source>
        <dbReference type="Proteomes" id="UP001569904"/>
    </source>
</evidence>
<dbReference type="EMBL" id="JAXCEH010000046">
    <property type="protein sequence ID" value="MFA1559270.1"/>
    <property type="molecule type" value="Genomic_DNA"/>
</dbReference>
<keyword evidence="3" id="KW-1185">Reference proteome</keyword>
<dbReference type="RefSeq" id="WP_371946287.1">
    <property type="nucleotide sequence ID" value="NZ_JAXCEH010000046.1"/>
</dbReference>
<organism evidence="2 3">
    <name type="scientific">Actinomadura chokoriensis</name>
    <dbReference type="NCBI Taxonomy" id="454156"/>
    <lineage>
        <taxon>Bacteria</taxon>
        <taxon>Bacillati</taxon>
        <taxon>Actinomycetota</taxon>
        <taxon>Actinomycetes</taxon>
        <taxon>Streptosporangiales</taxon>
        <taxon>Thermomonosporaceae</taxon>
        <taxon>Actinomadura</taxon>
    </lineage>
</organism>
<dbReference type="SUPFAM" id="SSF56112">
    <property type="entry name" value="Protein kinase-like (PK-like)"/>
    <property type="match status" value="1"/>
</dbReference>
<dbReference type="GO" id="GO:0004674">
    <property type="term" value="F:protein serine/threonine kinase activity"/>
    <property type="evidence" value="ECO:0007669"/>
    <property type="project" value="UniProtKB-EC"/>
</dbReference>
<dbReference type="SMART" id="SM00220">
    <property type="entry name" value="S_TKc"/>
    <property type="match status" value="1"/>
</dbReference>
<evidence type="ECO:0000313" key="2">
    <source>
        <dbReference type="EMBL" id="MFA1559270.1"/>
    </source>
</evidence>
<keyword evidence="2" id="KW-0808">Transferase</keyword>
<sequence length="394" mass="42876">MNDDATADGLYSPPPPLAGGPAVIGETIAGRWSVSGIRRGGQAWVLTADDVARGERRAIKVPLSGALAGDAELAMLFGLEPHPHIVSALDEVMVGDRRGIVFEFLPSTLADLLGRLHADPTATHASPLHGTVADMLQQVCSAMAHLSKRTETAHLDLKPSNVLIDGTGNAKVADFGLSKQIEIRDGRFPSAHGGTWAYAAPEVLRQERCDTRADIYSFGILLYEACTGKLPYPFPLAPDPIRQRAQLLEYHTSQGPRRRCVELYWWGQSHLTQVPVAPPSEAVAIILSSCLQELREKRSQSFSDLAATVQAGFQQTLVRTSPAPLSEPDRQRRELALSRALFRLGRFNEAVNHLNRLLAAPLPLDLFLGARQTALDSLNAAGRRTEADVLKEWT</sequence>